<dbReference type="Proteomes" id="UP001153069">
    <property type="component" value="Unassembled WGS sequence"/>
</dbReference>
<sequence>MTTFTSVRALFAFVLLFVSTNVAVNGEKVIRMSFRFAFEDEGLLAADRRPTQKEVEAVLCQANVFFSKSLQKKMSNSAIAVVTKEADFSFGDFLYEGDNSVLVEMPASINFTLEVSNIEGGTPPSLDDVEDSLPSFDYGNFLKKHVWKAAPVSKNFFFEARGVVWQSAIVDRVAGAIPVVDCPKGAKPESMAQKTIEGGPPKEVYNGTDYAAANGLTLKIGFYDTGEESSRAPTDMEWEALVCEVDRFLNHQLKESLKDDSIGSYATMIHWEYSQDEYMPAQMNFTLEAYFGNGTQVSNLEIFKVLALTDVQSAKFIGDYVAKSFPERFNIFAQVDRLVFRGASIRESEPETTLAKANCPVMVRSTDLANFEIKFEFEDDKKREPTRDEIEAMICEANKFFQKSIREGLKDPSIISYANNIDWTYNSVDQFSAVVTFTLLSLYGDGSHVRGNDIFTIMEGADVQFLTEKYILNAVPLEQNVFYFSKNLFFSGSLGKDIKASKIPNGVKCKKKDDRRMATFSIQIGYDSRTGVPTEQDVKGFICQNNLYFEKRLREKLKDKSINSHAINIDWSYIPGSDYPSVVNFTSFTTYGNGELIPGKQVYDIMAVIDVDDYVRHFIWNSEPYDINIFYDTRKVIFGGRVNGEVKQGKLDKVVCTPPGLASGSPNVTTASGPKSGEEATLRVESENSNHVSHLLPHS</sequence>
<gene>
    <name evidence="2" type="ORF">SEMRO_878_G214730.1</name>
</gene>
<name>A0A9N8ECH3_9STRA</name>
<accession>A0A9N8ECH3</accession>
<reference evidence="2" key="1">
    <citation type="submission" date="2020-06" db="EMBL/GenBank/DDBJ databases">
        <authorList>
            <consortium name="Plant Systems Biology data submission"/>
        </authorList>
    </citation>
    <scope>NUCLEOTIDE SEQUENCE</scope>
    <source>
        <strain evidence="2">D6</strain>
    </source>
</reference>
<dbReference type="EMBL" id="CAICTM010000877">
    <property type="protein sequence ID" value="CAB9517749.1"/>
    <property type="molecule type" value="Genomic_DNA"/>
</dbReference>
<feature type="signal peptide" evidence="1">
    <location>
        <begin position="1"/>
        <end position="26"/>
    </location>
</feature>
<evidence type="ECO:0000313" key="3">
    <source>
        <dbReference type="Proteomes" id="UP001153069"/>
    </source>
</evidence>
<protein>
    <submittedName>
        <fullName evidence="2">Uncharacterized protein</fullName>
    </submittedName>
</protein>
<keyword evidence="1" id="KW-0732">Signal</keyword>
<dbReference type="AlphaFoldDB" id="A0A9N8ECH3"/>
<proteinExistence type="predicted"/>
<organism evidence="2 3">
    <name type="scientific">Seminavis robusta</name>
    <dbReference type="NCBI Taxonomy" id="568900"/>
    <lineage>
        <taxon>Eukaryota</taxon>
        <taxon>Sar</taxon>
        <taxon>Stramenopiles</taxon>
        <taxon>Ochrophyta</taxon>
        <taxon>Bacillariophyta</taxon>
        <taxon>Bacillariophyceae</taxon>
        <taxon>Bacillariophycidae</taxon>
        <taxon>Naviculales</taxon>
        <taxon>Naviculaceae</taxon>
        <taxon>Seminavis</taxon>
    </lineage>
</organism>
<keyword evidence="3" id="KW-1185">Reference proteome</keyword>
<evidence type="ECO:0000256" key="1">
    <source>
        <dbReference type="SAM" id="SignalP"/>
    </source>
</evidence>
<feature type="chain" id="PRO_5040269671" evidence="1">
    <location>
        <begin position="27"/>
        <end position="699"/>
    </location>
</feature>
<evidence type="ECO:0000313" key="2">
    <source>
        <dbReference type="EMBL" id="CAB9517749.1"/>
    </source>
</evidence>
<comment type="caution">
    <text evidence="2">The sequence shown here is derived from an EMBL/GenBank/DDBJ whole genome shotgun (WGS) entry which is preliminary data.</text>
</comment>